<organism evidence="2 3">
    <name type="scientific">Chironomus riparius</name>
    <dbReference type="NCBI Taxonomy" id="315576"/>
    <lineage>
        <taxon>Eukaryota</taxon>
        <taxon>Metazoa</taxon>
        <taxon>Ecdysozoa</taxon>
        <taxon>Arthropoda</taxon>
        <taxon>Hexapoda</taxon>
        <taxon>Insecta</taxon>
        <taxon>Pterygota</taxon>
        <taxon>Neoptera</taxon>
        <taxon>Endopterygota</taxon>
        <taxon>Diptera</taxon>
        <taxon>Nematocera</taxon>
        <taxon>Chironomoidea</taxon>
        <taxon>Chironomidae</taxon>
        <taxon>Chironominae</taxon>
        <taxon>Chironomus</taxon>
    </lineage>
</organism>
<dbReference type="EMBL" id="OU895878">
    <property type="protein sequence ID" value="CAG9803415.1"/>
    <property type="molecule type" value="Genomic_DNA"/>
</dbReference>
<dbReference type="Proteomes" id="UP001153620">
    <property type="component" value="Chromosome 2"/>
</dbReference>
<dbReference type="PANTHER" id="PTHR38926:SF5">
    <property type="entry name" value="F-BOX AND LEUCINE-RICH REPEAT PROTEIN 6"/>
    <property type="match status" value="1"/>
</dbReference>
<name>A0A9N9RTS3_9DIPT</name>
<dbReference type="SUPFAM" id="SSF52047">
    <property type="entry name" value="RNI-like"/>
    <property type="match status" value="1"/>
</dbReference>
<dbReference type="PANTHER" id="PTHR38926">
    <property type="entry name" value="F-BOX DOMAIN CONTAINING PROTEIN, EXPRESSED"/>
    <property type="match status" value="1"/>
</dbReference>
<dbReference type="AlphaFoldDB" id="A0A9N9RTS3"/>
<protein>
    <recommendedName>
        <fullName evidence="1">F-box domain-containing protein</fullName>
    </recommendedName>
</protein>
<dbReference type="SUPFAM" id="SSF81383">
    <property type="entry name" value="F-box domain"/>
    <property type="match status" value="1"/>
</dbReference>
<accession>A0A9N9RTS3</accession>
<evidence type="ECO:0000313" key="3">
    <source>
        <dbReference type="Proteomes" id="UP001153620"/>
    </source>
</evidence>
<dbReference type="Gene3D" id="3.80.10.10">
    <property type="entry name" value="Ribonuclease Inhibitor"/>
    <property type="match status" value="1"/>
</dbReference>
<sequence length="505" mass="59475">MSVQISKVVQFSKSIYCTYIVFKLISDLSVEMTSEYNKNYFGTLPCEILEKIFLYITSSKQRKSENDREMSENTDLKSAMLVCNRWNEVITTSSKLMQRFVLQIVDSSLDDLEYPIYIRRYQSCDIYKLSDENFDLCLRVLDIYRPYLKVITFHGTFPENRIKRISLLNACKNVEELRFFNITGSSFTKNHTMTNLSSYDLPNLKSLSIVDRPQHKHSTLQIVDSFTLVNIESLTIYSKGFFNLPIYNEWQIRKLEVGKVFEIPGFIRFLHEQKPYLRDLSISFCSSILEYVMREMKDLTSLKLIIDFLPDHLITNNLIESNTNLKNLTIKYSQLFVRTDFIQMMFKHYSKIESLTLDFYYGGWSFTTDDYNNIILKDLKHLSLNSNSNFVFLRGNFPNLQSLHVDYFRGSMIYTFPCVKTLERLSIKISSFNISVLAEFYPNLKYLSIEAGTDLTQKEMYRIITKLPKLEVLKIKRYMWKINETPTDFLASLNQNVLNVIFQEN</sequence>
<evidence type="ECO:0000313" key="2">
    <source>
        <dbReference type="EMBL" id="CAG9803415.1"/>
    </source>
</evidence>
<keyword evidence="3" id="KW-1185">Reference proteome</keyword>
<dbReference type="InterPro" id="IPR032675">
    <property type="entry name" value="LRR_dom_sf"/>
</dbReference>
<dbReference type="Pfam" id="PF12937">
    <property type="entry name" value="F-box-like"/>
    <property type="match status" value="1"/>
</dbReference>
<reference evidence="2" key="2">
    <citation type="submission" date="2022-10" db="EMBL/GenBank/DDBJ databases">
        <authorList>
            <consortium name="ENA_rothamsted_submissions"/>
            <consortium name="culmorum"/>
            <person name="King R."/>
        </authorList>
    </citation>
    <scope>NUCLEOTIDE SEQUENCE</scope>
</reference>
<proteinExistence type="predicted"/>
<gene>
    <name evidence="2" type="ORF">CHIRRI_LOCUS6315</name>
</gene>
<dbReference type="InterPro" id="IPR036047">
    <property type="entry name" value="F-box-like_dom_sf"/>
</dbReference>
<reference evidence="2" key="1">
    <citation type="submission" date="2022-01" db="EMBL/GenBank/DDBJ databases">
        <authorList>
            <person name="King R."/>
        </authorList>
    </citation>
    <scope>NUCLEOTIDE SEQUENCE</scope>
</reference>
<evidence type="ECO:0000259" key="1">
    <source>
        <dbReference type="Pfam" id="PF12937"/>
    </source>
</evidence>
<feature type="domain" description="F-box" evidence="1">
    <location>
        <begin position="42"/>
        <end position="102"/>
    </location>
</feature>
<dbReference type="InterPro" id="IPR001810">
    <property type="entry name" value="F-box_dom"/>
</dbReference>